<organism evidence="2 3">
    <name type="scientific">Azospirillum brasilense</name>
    <dbReference type="NCBI Taxonomy" id="192"/>
    <lineage>
        <taxon>Bacteria</taxon>
        <taxon>Pseudomonadati</taxon>
        <taxon>Pseudomonadota</taxon>
        <taxon>Alphaproteobacteria</taxon>
        <taxon>Rhodospirillales</taxon>
        <taxon>Azospirillaceae</taxon>
        <taxon>Azospirillum</taxon>
    </lineage>
</organism>
<dbReference type="EMBL" id="VITF01000008">
    <property type="protein sequence ID" value="TWA66475.1"/>
    <property type="molecule type" value="Genomic_DNA"/>
</dbReference>
<feature type="region of interest" description="Disordered" evidence="1">
    <location>
        <begin position="332"/>
        <end position="358"/>
    </location>
</feature>
<feature type="region of interest" description="Disordered" evidence="1">
    <location>
        <begin position="266"/>
        <end position="287"/>
    </location>
</feature>
<sequence>MPLIKAFADEGEDLELIWLAGFAEHPEKRWQVRAITRGIESDRVVVHPLPIGLLSVLPLGQCYSNGDPASLRLHGEIVELLIPNVAHGKEDASACIPPDLFPIKGHERKVQRLLRYQVGGVEVLVPTIELIRCLFVHNKTMANALMRTSGIMDLCRPELPGTYADLHLQFTDKMPVSVLKPAFVAEFAWTAVHPEGRRSWDSVAALSNGQRHVSFRPPPLENSHWTVRWMREKSTALVLEILHLTGKRHPCDVLRYSHPSMRKAVSFRPKGPMQDHELGSGEPPPVREIRDYVVDDRATGSRIDTHQSVLPVLTKTSSFDRVIEITKVAEAAAQEPAWSPDDDGEGPRSGQGRPTPETVIRRRVRVTASVGEEDAGATLPPIEFHLLEPADPNYLGELEPLIGALHLMAEMLPAVQIAMSLCALKSGRAVSVIGHRRRPCLITVLWPPSCPPLVLMDIDHSGGFSLSSLALRYICPLPFRRMEEQIKTLLDGMVDNHGRWDTNLADNFAGVCECIRLPRVLRNREQMDQKAYWKTWAMRLIERLGLEGLSRASP</sequence>
<accession>A0A560B1G5</accession>
<gene>
    <name evidence="2" type="ORF">FBZ82_108140</name>
</gene>
<dbReference type="RefSeq" id="WP_145677931.1">
    <property type="nucleotide sequence ID" value="NZ_VITF01000008.1"/>
</dbReference>
<protein>
    <recommendedName>
        <fullName evidence="4">TnsE C-terminal domain-containing protein</fullName>
    </recommendedName>
</protein>
<evidence type="ECO:0000256" key="1">
    <source>
        <dbReference type="SAM" id="MobiDB-lite"/>
    </source>
</evidence>
<evidence type="ECO:0000313" key="3">
    <source>
        <dbReference type="Proteomes" id="UP000316083"/>
    </source>
</evidence>
<proteinExistence type="predicted"/>
<dbReference type="AlphaFoldDB" id="A0A560B1G5"/>
<dbReference type="Proteomes" id="UP000316083">
    <property type="component" value="Unassembled WGS sequence"/>
</dbReference>
<evidence type="ECO:0000313" key="2">
    <source>
        <dbReference type="EMBL" id="TWA66475.1"/>
    </source>
</evidence>
<evidence type="ECO:0008006" key="4">
    <source>
        <dbReference type="Google" id="ProtNLM"/>
    </source>
</evidence>
<feature type="compositionally biased region" description="Basic and acidic residues" evidence="1">
    <location>
        <begin position="273"/>
        <end position="287"/>
    </location>
</feature>
<comment type="caution">
    <text evidence="2">The sequence shown here is derived from an EMBL/GenBank/DDBJ whole genome shotgun (WGS) entry which is preliminary data.</text>
</comment>
<reference evidence="2 3" key="1">
    <citation type="submission" date="2019-06" db="EMBL/GenBank/DDBJ databases">
        <title>Genomic Encyclopedia of Type Strains, Phase IV (KMG-V): Genome sequencing to study the core and pangenomes of soil and plant-associated prokaryotes.</title>
        <authorList>
            <person name="Whitman W."/>
        </authorList>
    </citation>
    <scope>NUCLEOTIDE SEQUENCE [LARGE SCALE GENOMIC DNA]</scope>
    <source>
        <strain evidence="2 3">BR 11796</strain>
    </source>
</reference>
<name>A0A560B1G5_AZOBR</name>